<dbReference type="AlphaFoldDB" id="A0A6J6NHF0"/>
<evidence type="ECO:0000259" key="3">
    <source>
        <dbReference type="Pfam" id="PF00501"/>
    </source>
</evidence>
<dbReference type="GO" id="GO:0016405">
    <property type="term" value="F:CoA-ligase activity"/>
    <property type="evidence" value="ECO:0007669"/>
    <property type="project" value="TreeGrafter"/>
</dbReference>
<dbReference type="InterPro" id="IPR025110">
    <property type="entry name" value="AMP-bd_C"/>
</dbReference>
<dbReference type="InterPro" id="IPR045851">
    <property type="entry name" value="AMP-bd_C_sf"/>
</dbReference>
<gene>
    <name evidence="5" type="ORF">UFOPK2579_00106</name>
</gene>
<accession>A0A6J6NHF0</accession>
<dbReference type="Pfam" id="PF13193">
    <property type="entry name" value="AMP-binding_C"/>
    <property type="match status" value="1"/>
</dbReference>
<dbReference type="Gene3D" id="3.30.300.30">
    <property type="match status" value="1"/>
</dbReference>
<dbReference type="SUPFAM" id="SSF56801">
    <property type="entry name" value="Acetyl-CoA synthetase-like"/>
    <property type="match status" value="1"/>
</dbReference>
<proteinExistence type="inferred from homology"/>
<reference evidence="5" key="1">
    <citation type="submission" date="2020-05" db="EMBL/GenBank/DDBJ databases">
        <authorList>
            <person name="Chiriac C."/>
            <person name="Salcher M."/>
            <person name="Ghai R."/>
            <person name="Kavagutti S V."/>
        </authorList>
    </citation>
    <scope>NUCLEOTIDE SEQUENCE</scope>
</reference>
<dbReference type="InterPro" id="IPR042099">
    <property type="entry name" value="ANL_N_sf"/>
</dbReference>
<dbReference type="PANTHER" id="PTHR24096">
    <property type="entry name" value="LONG-CHAIN-FATTY-ACID--COA LIGASE"/>
    <property type="match status" value="1"/>
</dbReference>
<dbReference type="Pfam" id="PF00501">
    <property type="entry name" value="AMP-binding"/>
    <property type="match status" value="1"/>
</dbReference>
<dbReference type="InterPro" id="IPR000873">
    <property type="entry name" value="AMP-dep_synth/lig_dom"/>
</dbReference>
<dbReference type="Gene3D" id="3.40.50.12780">
    <property type="entry name" value="N-terminal domain of ligase-like"/>
    <property type="match status" value="1"/>
</dbReference>
<dbReference type="PROSITE" id="PS00455">
    <property type="entry name" value="AMP_BINDING"/>
    <property type="match status" value="1"/>
</dbReference>
<dbReference type="PANTHER" id="PTHR24096:SF149">
    <property type="entry name" value="AMP-BINDING DOMAIN-CONTAINING PROTEIN-RELATED"/>
    <property type="match status" value="1"/>
</dbReference>
<keyword evidence="2" id="KW-0436">Ligase</keyword>
<comment type="similarity">
    <text evidence="1">Belongs to the ATP-dependent AMP-binding enzyme family.</text>
</comment>
<protein>
    <submittedName>
        <fullName evidence="5">Unannotated protein</fullName>
    </submittedName>
</protein>
<evidence type="ECO:0000259" key="4">
    <source>
        <dbReference type="Pfam" id="PF13193"/>
    </source>
</evidence>
<dbReference type="EMBL" id="CAEZXR010000006">
    <property type="protein sequence ID" value="CAB4685749.1"/>
    <property type="molecule type" value="Genomic_DNA"/>
</dbReference>
<feature type="domain" description="AMP-binding enzyme C-terminal" evidence="4">
    <location>
        <begin position="420"/>
        <end position="494"/>
    </location>
</feature>
<evidence type="ECO:0000256" key="2">
    <source>
        <dbReference type="ARBA" id="ARBA00022598"/>
    </source>
</evidence>
<feature type="domain" description="AMP-dependent synthetase/ligase" evidence="3">
    <location>
        <begin position="14"/>
        <end position="369"/>
    </location>
</feature>
<evidence type="ECO:0000256" key="1">
    <source>
        <dbReference type="ARBA" id="ARBA00006432"/>
    </source>
</evidence>
<name>A0A6J6NHF0_9ZZZZ</name>
<organism evidence="5">
    <name type="scientific">freshwater metagenome</name>
    <dbReference type="NCBI Taxonomy" id="449393"/>
    <lineage>
        <taxon>unclassified sequences</taxon>
        <taxon>metagenomes</taxon>
        <taxon>ecological metagenomes</taxon>
    </lineage>
</organism>
<dbReference type="InterPro" id="IPR020845">
    <property type="entry name" value="AMP-binding_CS"/>
</dbReference>
<sequence length="506" mass="53774">MSSAGSHHLALLNERAIERQGDYESLLFEGAWHTSGGLFERGRRVAGGLREIGVQPGDRVVVLMMNTPEVFVTYQAVWRAGAVVTPVIFLQTQPELRHILEDSGATAAVVTPELLPLLLGSAEGLDLRILVVGDDAPPAGTTAYADLEAAEPLSVVPRDDDDLAALLYTGGTTGRSKGVMLTHRGLWASGAGIHSVSETMGTTRSLLPLPLSHAYGLIVAVGGMHSSRQLVSVMQRWFDAPGWLALVQEHRLESSPIVPSMLSMILAEPIDDYDLSSLVSFGSGGAPLPDSLRTEVTERLGAVILEGYGLTESSAVVSASTPDTIRPGSVGKPLPHAEVAILSPLGERLPAGEDGEVCVRGPGVMKGYWKSPEQTATTVVDGWLHTGDIGHLDDDGYLYIVDRLKDLIIRGGFNVYPRDVEDALMTHPAVISAAVVGRPDAEKGEEVVAVVAVDPSSGIDAAALIAYSQERLARHKYPREIILVDAVPLTSVGKTDRKAVRALVRG</sequence>
<evidence type="ECO:0000313" key="5">
    <source>
        <dbReference type="EMBL" id="CAB4685749.1"/>
    </source>
</evidence>